<dbReference type="EC" id="3.6.1.3" evidence="7"/>
<feature type="region of interest" description="Disordered" evidence="5">
    <location>
        <begin position="487"/>
        <end position="508"/>
    </location>
</feature>
<dbReference type="Gene3D" id="3.40.50.300">
    <property type="entry name" value="P-loop containing nucleotide triphosphate hydrolases"/>
    <property type="match status" value="2"/>
</dbReference>
<sequence length="508" mass="54891">MLTIEGLRKEYGAVVALQGASLSLVPGTIHALLGANGSGKSTLVKMLGGVVRPTEGMIWVDEQRLETGSPAHAIHQGIAVSYQETSLVPSMSVADNLLLGIEPTGKAGYVARRAIRERAAEILDQLELNIPPDVPVAELPTNAQHLLEIGKALVKRPKYLVLDEATAALRREEVKRLFSIVCGLRDEGAAILFVSHRFDEVYAICDRATVLRNGAVVGTRSLSKTSREELIQDMIGQRISLEPVRQETGNSIKKQSLRLKARSLTNSELGGVDLEVSAGEIVGIGGLQGQGQTALLRALIGAILVRGDLETEGHRGLFRNPSHAAESGVRFISGDRGREGVFGQRSIYENIMIGRIATSPLWQRAWQRGKNRAVRDLVEQLKIVHHSLTQEVRGLSGGNQQKVLFARTLASRPNVVILDDPTKGVDVSTRMEIHRLLRSMAGAGVGLLIASSDDEELAGVCDRVLIMYEGRIVRELTGDLQPSHITKASIEGAQSEKGKGAETRADSL</sequence>
<dbReference type="PROSITE" id="PS00211">
    <property type="entry name" value="ABC_TRANSPORTER_1"/>
    <property type="match status" value="1"/>
</dbReference>
<dbReference type="Proteomes" id="UP001071230">
    <property type="component" value="Unassembled WGS sequence"/>
</dbReference>
<dbReference type="AlphaFoldDB" id="A0A8S0Y407"/>
<keyword evidence="9" id="KW-1185">Reference proteome</keyword>
<keyword evidence="2" id="KW-0677">Repeat</keyword>
<dbReference type="CDD" id="cd03216">
    <property type="entry name" value="ABC_Carb_Monos_I"/>
    <property type="match status" value="1"/>
</dbReference>
<accession>A0A8S0Y407</accession>
<evidence type="ECO:0000256" key="2">
    <source>
        <dbReference type="ARBA" id="ARBA00022737"/>
    </source>
</evidence>
<protein>
    <submittedName>
        <fullName evidence="7">ABC transporter</fullName>
        <ecNumber evidence="7">3.6.1.3</ecNumber>
    </submittedName>
    <submittedName>
        <fullName evidence="8">Ribose import ATP-binding protein RbsA 2</fullName>
    </submittedName>
</protein>
<dbReference type="InterPro" id="IPR050107">
    <property type="entry name" value="ABC_carbohydrate_import_ATPase"/>
</dbReference>
<evidence type="ECO:0000313" key="9">
    <source>
        <dbReference type="Proteomes" id="UP001071230"/>
    </source>
</evidence>
<dbReference type="EMBL" id="LR746496">
    <property type="protein sequence ID" value="CAA7602635.1"/>
    <property type="molecule type" value="Genomic_DNA"/>
</dbReference>
<dbReference type="CDD" id="cd03215">
    <property type="entry name" value="ABC_Carb_Monos_II"/>
    <property type="match status" value="1"/>
</dbReference>
<dbReference type="Proteomes" id="UP000836597">
    <property type="component" value="Chromosome"/>
</dbReference>
<dbReference type="RefSeq" id="WP_240985969.1">
    <property type="nucleotide sequence ID" value="NZ_CDGJ01000114.1"/>
</dbReference>
<dbReference type="Pfam" id="PF00005">
    <property type="entry name" value="ABC_tran"/>
    <property type="match status" value="2"/>
</dbReference>
<reference evidence="8" key="1">
    <citation type="submission" date="2014-11" db="EMBL/GenBank/DDBJ databases">
        <authorList>
            <person name="Hornung B.V."/>
        </authorList>
    </citation>
    <scope>NUCLEOTIDE SEQUENCE</scope>
    <source>
        <strain evidence="8">INE</strain>
    </source>
</reference>
<dbReference type="EMBL" id="CDGJ01000114">
    <property type="protein sequence ID" value="CEJ09168.1"/>
    <property type="molecule type" value="Genomic_DNA"/>
</dbReference>
<dbReference type="GO" id="GO:0016887">
    <property type="term" value="F:ATP hydrolysis activity"/>
    <property type="evidence" value="ECO:0007669"/>
    <property type="project" value="InterPro"/>
</dbReference>
<evidence type="ECO:0000256" key="4">
    <source>
        <dbReference type="ARBA" id="ARBA00022840"/>
    </source>
</evidence>
<dbReference type="PROSITE" id="PS50893">
    <property type="entry name" value="ABC_TRANSPORTER_2"/>
    <property type="match status" value="2"/>
</dbReference>
<evidence type="ECO:0000256" key="3">
    <source>
        <dbReference type="ARBA" id="ARBA00022741"/>
    </source>
</evidence>
<feature type="domain" description="ABC transporter" evidence="6">
    <location>
        <begin position="2"/>
        <end position="238"/>
    </location>
</feature>
<keyword evidence="3" id="KW-0547">Nucleotide-binding</keyword>
<proteinExistence type="predicted"/>
<organism evidence="7">
    <name type="scientific">Acididesulfobacillus acetoxydans</name>
    <dbReference type="NCBI Taxonomy" id="1561005"/>
    <lineage>
        <taxon>Bacteria</taxon>
        <taxon>Bacillati</taxon>
        <taxon>Bacillota</taxon>
        <taxon>Clostridia</taxon>
        <taxon>Eubacteriales</taxon>
        <taxon>Peptococcaceae</taxon>
        <taxon>Acididesulfobacillus</taxon>
    </lineage>
</organism>
<evidence type="ECO:0000313" key="8">
    <source>
        <dbReference type="EMBL" id="CEJ09168.1"/>
    </source>
</evidence>
<name>A0A8S0Y407_9FIRM</name>
<keyword evidence="1" id="KW-0813">Transport</keyword>
<feature type="compositionally biased region" description="Basic and acidic residues" evidence="5">
    <location>
        <begin position="494"/>
        <end position="508"/>
    </location>
</feature>
<dbReference type="InterPro" id="IPR027417">
    <property type="entry name" value="P-loop_NTPase"/>
</dbReference>
<keyword evidence="7" id="KW-0378">Hydrolase</keyword>
<evidence type="ECO:0000256" key="1">
    <source>
        <dbReference type="ARBA" id="ARBA00022448"/>
    </source>
</evidence>
<feature type="domain" description="ABC transporter" evidence="6">
    <location>
        <begin position="252"/>
        <end position="494"/>
    </location>
</feature>
<dbReference type="PANTHER" id="PTHR43790:SF9">
    <property type="entry name" value="GALACTOFURANOSE TRANSPORTER ATP-BINDING PROTEIN YTFR"/>
    <property type="match status" value="1"/>
</dbReference>
<evidence type="ECO:0000259" key="6">
    <source>
        <dbReference type="PROSITE" id="PS50893"/>
    </source>
</evidence>
<dbReference type="KEGG" id="aacx:DEACI_3314"/>
<dbReference type="GO" id="GO:0005524">
    <property type="term" value="F:ATP binding"/>
    <property type="evidence" value="ECO:0007669"/>
    <property type="project" value="UniProtKB-KW"/>
</dbReference>
<keyword evidence="4 8" id="KW-0067">ATP-binding</keyword>
<evidence type="ECO:0000313" key="7">
    <source>
        <dbReference type="EMBL" id="CAA7602635.1"/>
    </source>
</evidence>
<evidence type="ECO:0000256" key="5">
    <source>
        <dbReference type="SAM" id="MobiDB-lite"/>
    </source>
</evidence>
<dbReference type="SUPFAM" id="SSF52540">
    <property type="entry name" value="P-loop containing nucleoside triphosphate hydrolases"/>
    <property type="match status" value="2"/>
</dbReference>
<dbReference type="InterPro" id="IPR003593">
    <property type="entry name" value="AAA+_ATPase"/>
</dbReference>
<dbReference type="SMART" id="SM00382">
    <property type="entry name" value="AAA"/>
    <property type="match status" value="2"/>
</dbReference>
<gene>
    <name evidence="7" type="ORF">DEACI_3314</name>
    <name evidence="8" type="ORF">DEACI_3651</name>
</gene>
<dbReference type="InterPro" id="IPR017871">
    <property type="entry name" value="ABC_transporter-like_CS"/>
</dbReference>
<dbReference type="InterPro" id="IPR003439">
    <property type="entry name" value="ABC_transporter-like_ATP-bd"/>
</dbReference>
<dbReference type="PANTHER" id="PTHR43790">
    <property type="entry name" value="CARBOHYDRATE TRANSPORT ATP-BINDING PROTEIN MG119-RELATED"/>
    <property type="match status" value="1"/>
</dbReference>
<reference evidence="7" key="2">
    <citation type="submission" date="2020-01" db="EMBL/GenBank/DDBJ databases">
        <authorList>
            <person name="Hornung B."/>
        </authorList>
    </citation>
    <scope>NUCLEOTIDE SEQUENCE</scope>
    <source>
        <strain evidence="7">PacBioINE</strain>
    </source>
</reference>